<accession>A0A1V9YMG8</accession>
<dbReference type="OrthoDB" id="10659434at2759"/>
<dbReference type="EMBL" id="JNBR01001476">
    <property type="protein sequence ID" value="OQR86908.1"/>
    <property type="molecule type" value="Genomic_DNA"/>
</dbReference>
<proteinExistence type="predicted"/>
<keyword evidence="1" id="KW-0175">Coiled coil</keyword>
<dbReference type="Proteomes" id="UP000243579">
    <property type="component" value="Unassembled WGS sequence"/>
</dbReference>
<evidence type="ECO:0000313" key="4">
    <source>
        <dbReference type="Proteomes" id="UP000243579"/>
    </source>
</evidence>
<feature type="compositionally biased region" description="Pro residues" evidence="2">
    <location>
        <begin position="157"/>
        <end position="169"/>
    </location>
</feature>
<protein>
    <submittedName>
        <fullName evidence="3">Uncharacterized protein</fullName>
    </submittedName>
</protein>
<feature type="compositionally biased region" description="Basic residues" evidence="2">
    <location>
        <begin position="256"/>
        <end position="265"/>
    </location>
</feature>
<sequence length="352" mass="37712">MATTQTTKRKASEPGGGRPKKPTPADREMNLRMERDMKLCADFPWSKLTPSGAFCTVCGRVVVARGAGFREYFSHEETVLHKKNLVVTARPTEDETSAARRSSRLKDKPTPKPYGDSSEGDDEGDHEKPDAAVELMVYDDSSDEEDAQPASTTATLPPEPEATPPPPAPLDTTPLLTPTLAPRTIVPLDSPAQPRLLTLSKGAPTSVVKAIKKTPTKHAPKTKAKSPKSPKASPKPKIPLQSAEPAPVNLQPTPPRVKKPRKAKALRLVTPPTTSEDASGDDDLAPADDEVLPPPPLAVGPCEGCAAHAEKNAAMQKVLQALNKQTNALQEQLDSIRMLLQIAMPPATSHHV</sequence>
<evidence type="ECO:0000313" key="3">
    <source>
        <dbReference type="EMBL" id="OQR86908.1"/>
    </source>
</evidence>
<evidence type="ECO:0000256" key="2">
    <source>
        <dbReference type="SAM" id="MobiDB-lite"/>
    </source>
</evidence>
<feature type="coiled-coil region" evidence="1">
    <location>
        <begin position="312"/>
        <end position="339"/>
    </location>
</feature>
<reference evidence="3 4" key="1">
    <citation type="journal article" date="2014" name="Genome Biol. Evol.">
        <title>The secreted proteins of Achlya hypogyna and Thraustotheca clavata identify the ancestral oomycete secretome and reveal gene acquisitions by horizontal gene transfer.</title>
        <authorList>
            <person name="Misner I."/>
            <person name="Blouin N."/>
            <person name="Leonard G."/>
            <person name="Richards T.A."/>
            <person name="Lane C.E."/>
        </authorList>
    </citation>
    <scope>NUCLEOTIDE SEQUENCE [LARGE SCALE GENOMIC DNA]</scope>
    <source>
        <strain evidence="3 4">ATCC 48635</strain>
    </source>
</reference>
<dbReference type="AlphaFoldDB" id="A0A1V9YMG8"/>
<feature type="region of interest" description="Disordered" evidence="2">
    <location>
        <begin position="1"/>
        <end position="29"/>
    </location>
</feature>
<feature type="compositionally biased region" description="Acidic residues" evidence="2">
    <location>
        <begin position="278"/>
        <end position="291"/>
    </location>
</feature>
<feature type="compositionally biased region" description="Low complexity" evidence="2">
    <location>
        <begin position="170"/>
        <end position="182"/>
    </location>
</feature>
<comment type="caution">
    <text evidence="3">The sequence shown here is derived from an EMBL/GenBank/DDBJ whole genome shotgun (WGS) entry which is preliminary data.</text>
</comment>
<dbReference type="STRING" id="1202772.A0A1V9YMG8"/>
<keyword evidence="4" id="KW-1185">Reference proteome</keyword>
<feature type="region of interest" description="Disordered" evidence="2">
    <location>
        <begin position="90"/>
        <end position="296"/>
    </location>
</feature>
<name>A0A1V9YMG8_ACHHY</name>
<feature type="compositionally biased region" description="Basic residues" evidence="2">
    <location>
        <begin position="210"/>
        <end position="228"/>
    </location>
</feature>
<evidence type="ECO:0000256" key="1">
    <source>
        <dbReference type="SAM" id="Coils"/>
    </source>
</evidence>
<gene>
    <name evidence="3" type="ORF">ACHHYP_09803</name>
</gene>
<organism evidence="3 4">
    <name type="scientific">Achlya hypogyna</name>
    <name type="common">Oomycete</name>
    <name type="synonym">Protoachlya hypogyna</name>
    <dbReference type="NCBI Taxonomy" id="1202772"/>
    <lineage>
        <taxon>Eukaryota</taxon>
        <taxon>Sar</taxon>
        <taxon>Stramenopiles</taxon>
        <taxon>Oomycota</taxon>
        <taxon>Saprolegniomycetes</taxon>
        <taxon>Saprolegniales</taxon>
        <taxon>Achlyaceae</taxon>
        <taxon>Achlya</taxon>
    </lineage>
</organism>
<dbReference type="PRINTS" id="PR01217">
    <property type="entry name" value="PRICHEXTENSN"/>
</dbReference>